<evidence type="ECO:0000313" key="3">
    <source>
        <dbReference type="Proteomes" id="UP000199111"/>
    </source>
</evidence>
<name>A0A1I3PFN4_9ACTN</name>
<accession>A0A1I3PFN4</accession>
<dbReference type="GeneID" id="96298308"/>
<dbReference type="AlphaFoldDB" id="A0A1I3PFN4"/>
<feature type="transmembrane region" description="Helical" evidence="1">
    <location>
        <begin position="102"/>
        <end position="122"/>
    </location>
</feature>
<gene>
    <name evidence="2" type="ORF">SAMN05216275_10755</name>
</gene>
<feature type="transmembrane region" description="Helical" evidence="1">
    <location>
        <begin position="77"/>
        <end position="96"/>
    </location>
</feature>
<proteinExistence type="predicted"/>
<feature type="transmembrane region" description="Helical" evidence="1">
    <location>
        <begin position="7"/>
        <end position="25"/>
    </location>
</feature>
<dbReference type="EMBL" id="FOQY01000007">
    <property type="protein sequence ID" value="SFJ19826.1"/>
    <property type="molecule type" value="Genomic_DNA"/>
</dbReference>
<keyword evidence="1" id="KW-1133">Transmembrane helix</keyword>
<keyword evidence="1" id="KW-0472">Membrane</keyword>
<feature type="transmembrane region" description="Helical" evidence="1">
    <location>
        <begin position="31"/>
        <end position="49"/>
    </location>
</feature>
<evidence type="ECO:0008006" key="4">
    <source>
        <dbReference type="Google" id="ProtNLM"/>
    </source>
</evidence>
<sequence>MTTDRWFFPAFCLLLGLLLGVPFMLRGEVAIGLVFVGIMAGYAAVLLLTRSRSETTAMLSGELGDERRRLNELRARGATAHVLMTIVLGGFFIQIWRGEDYLPFAALAAAGGVSYGIALFYFSRRG</sequence>
<dbReference type="RefSeq" id="WP_093887201.1">
    <property type="nucleotide sequence ID" value="NZ_FOQY01000007.1"/>
</dbReference>
<keyword evidence="3" id="KW-1185">Reference proteome</keyword>
<keyword evidence="1" id="KW-0812">Transmembrane</keyword>
<evidence type="ECO:0000256" key="1">
    <source>
        <dbReference type="SAM" id="Phobius"/>
    </source>
</evidence>
<reference evidence="3" key="1">
    <citation type="submission" date="2016-10" db="EMBL/GenBank/DDBJ databases">
        <authorList>
            <person name="Varghese N."/>
            <person name="Submissions S."/>
        </authorList>
    </citation>
    <scope>NUCLEOTIDE SEQUENCE [LARGE SCALE GENOMIC DNA]</scope>
    <source>
        <strain evidence="3">CGMCC 4.2126</strain>
    </source>
</reference>
<evidence type="ECO:0000313" key="2">
    <source>
        <dbReference type="EMBL" id="SFJ19826.1"/>
    </source>
</evidence>
<dbReference type="Proteomes" id="UP000199111">
    <property type="component" value="Unassembled WGS sequence"/>
</dbReference>
<protein>
    <recommendedName>
        <fullName evidence="4">DUF2178 domain-containing protein</fullName>
    </recommendedName>
</protein>
<organism evidence="2 3">
    <name type="scientific">Streptosporangium canum</name>
    <dbReference type="NCBI Taxonomy" id="324952"/>
    <lineage>
        <taxon>Bacteria</taxon>
        <taxon>Bacillati</taxon>
        <taxon>Actinomycetota</taxon>
        <taxon>Actinomycetes</taxon>
        <taxon>Streptosporangiales</taxon>
        <taxon>Streptosporangiaceae</taxon>
        <taxon>Streptosporangium</taxon>
    </lineage>
</organism>